<feature type="non-terminal residue" evidence="8">
    <location>
        <position position="1"/>
    </location>
</feature>
<dbReference type="EMBL" id="JBHSWT010000408">
    <property type="protein sequence ID" value="MFC6771517.1"/>
    <property type="molecule type" value="Genomic_DNA"/>
</dbReference>
<sequence length="111" mass="11941">TASATTWLSRAVDELFRNAVVHHDRDAPTVEATVQTTEDAVEIVVTDDGPGLSEMNREVLETGEAVDALYHGSGLGLWLVYWVVQQSGGSARVEDADPRGTVVIVTLPRPV</sequence>
<proteinExistence type="predicted"/>
<comment type="catalytic activity">
    <reaction evidence="1">
        <text>ATP + protein L-histidine = ADP + protein N-phospho-L-histidine.</text>
        <dbReference type="EC" id="2.7.13.3"/>
    </reaction>
</comment>
<dbReference type="InterPro" id="IPR050980">
    <property type="entry name" value="2C_sensor_his_kinase"/>
</dbReference>
<dbReference type="EC" id="2.7.13.3" evidence="2"/>
<keyword evidence="5 8" id="KW-0418">Kinase</keyword>
<evidence type="ECO:0000256" key="6">
    <source>
        <dbReference type="ARBA" id="ARBA00022840"/>
    </source>
</evidence>
<protein>
    <recommendedName>
        <fullName evidence="2">histidine kinase</fullName>
        <ecNumber evidence="2">2.7.13.3</ecNumber>
    </recommendedName>
</protein>
<dbReference type="SUPFAM" id="SSF55874">
    <property type="entry name" value="ATPase domain of HSP90 chaperone/DNA topoisomerase II/histidine kinase"/>
    <property type="match status" value="1"/>
</dbReference>
<evidence type="ECO:0000313" key="8">
    <source>
        <dbReference type="EMBL" id="MFC6771517.1"/>
    </source>
</evidence>
<evidence type="ECO:0000256" key="1">
    <source>
        <dbReference type="ARBA" id="ARBA00000085"/>
    </source>
</evidence>
<evidence type="ECO:0000256" key="5">
    <source>
        <dbReference type="ARBA" id="ARBA00022777"/>
    </source>
</evidence>
<evidence type="ECO:0000256" key="3">
    <source>
        <dbReference type="ARBA" id="ARBA00022679"/>
    </source>
</evidence>
<keyword evidence="9" id="KW-1185">Reference proteome</keyword>
<feature type="domain" description="Histidine kinase" evidence="7">
    <location>
        <begin position="1"/>
        <end position="111"/>
    </location>
</feature>
<comment type="caution">
    <text evidence="8">The sequence shown here is derived from an EMBL/GenBank/DDBJ whole genome shotgun (WGS) entry which is preliminary data.</text>
</comment>
<keyword evidence="3" id="KW-0808">Transferase</keyword>
<accession>A0ABD5T332</accession>
<dbReference type="Pfam" id="PF02518">
    <property type="entry name" value="HATPase_c"/>
    <property type="match status" value="1"/>
</dbReference>
<dbReference type="InterPro" id="IPR005467">
    <property type="entry name" value="His_kinase_dom"/>
</dbReference>
<dbReference type="PANTHER" id="PTHR44936">
    <property type="entry name" value="SENSOR PROTEIN CREC"/>
    <property type="match status" value="1"/>
</dbReference>
<dbReference type="InterPro" id="IPR036890">
    <property type="entry name" value="HATPase_C_sf"/>
</dbReference>
<dbReference type="PROSITE" id="PS50109">
    <property type="entry name" value="HIS_KIN"/>
    <property type="match status" value="1"/>
</dbReference>
<evidence type="ECO:0000313" key="9">
    <source>
        <dbReference type="Proteomes" id="UP001596274"/>
    </source>
</evidence>
<dbReference type="AlphaFoldDB" id="A0ABD5T332"/>
<dbReference type="InterPro" id="IPR003594">
    <property type="entry name" value="HATPase_dom"/>
</dbReference>
<evidence type="ECO:0000259" key="7">
    <source>
        <dbReference type="PROSITE" id="PS50109"/>
    </source>
</evidence>
<dbReference type="Gene3D" id="3.30.565.10">
    <property type="entry name" value="Histidine kinase-like ATPase, C-terminal domain"/>
    <property type="match status" value="1"/>
</dbReference>
<evidence type="ECO:0000256" key="4">
    <source>
        <dbReference type="ARBA" id="ARBA00022741"/>
    </source>
</evidence>
<reference evidence="8 9" key="1">
    <citation type="journal article" date="2019" name="Int. J. Syst. Evol. Microbiol.">
        <title>The Global Catalogue of Microorganisms (GCM) 10K type strain sequencing project: providing services to taxonomists for standard genome sequencing and annotation.</title>
        <authorList>
            <consortium name="The Broad Institute Genomics Platform"/>
            <consortium name="The Broad Institute Genome Sequencing Center for Infectious Disease"/>
            <person name="Wu L."/>
            <person name="Ma J."/>
        </authorList>
    </citation>
    <scope>NUCLEOTIDE SEQUENCE [LARGE SCALE GENOMIC DNA]</scope>
    <source>
        <strain evidence="8 9">PJ61</strain>
    </source>
</reference>
<dbReference type="PANTHER" id="PTHR44936:SF10">
    <property type="entry name" value="SENSOR PROTEIN RSTB"/>
    <property type="match status" value="1"/>
</dbReference>
<keyword evidence="4" id="KW-0547">Nucleotide-binding</keyword>
<dbReference type="InterPro" id="IPR004358">
    <property type="entry name" value="Sig_transdc_His_kin-like_C"/>
</dbReference>
<dbReference type="GO" id="GO:0004673">
    <property type="term" value="F:protein histidine kinase activity"/>
    <property type="evidence" value="ECO:0007669"/>
    <property type="project" value="UniProtKB-EC"/>
</dbReference>
<evidence type="ECO:0000256" key="2">
    <source>
        <dbReference type="ARBA" id="ARBA00012438"/>
    </source>
</evidence>
<dbReference type="GO" id="GO:0005524">
    <property type="term" value="F:ATP binding"/>
    <property type="evidence" value="ECO:0007669"/>
    <property type="project" value="UniProtKB-KW"/>
</dbReference>
<gene>
    <name evidence="8" type="ORF">ACFQDD_08320</name>
</gene>
<organism evidence="8 9">
    <name type="scientific">Halorubrum pallidum</name>
    <dbReference type="NCBI Taxonomy" id="1526114"/>
    <lineage>
        <taxon>Archaea</taxon>
        <taxon>Methanobacteriati</taxon>
        <taxon>Methanobacteriota</taxon>
        <taxon>Stenosarchaea group</taxon>
        <taxon>Halobacteria</taxon>
        <taxon>Halobacteriales</taxon>
        <taxon>Haloferacaceae</taxon>
        <taxon>Halorubrum</taxon>
    </lineage>
</organism>
<dbReference type="SMART" id="SM00387">
    <property type="entry name" value="HATPase_c"/>
    <property type="match status" value="1"/>
</dbReference>
<keyword evidence="6" id="KW-0067">ATP-binding</keyword>
<dbReference type="PRINTS" id="PR00344">
    <property type="entry name" value="BCTRLSENSOR"/>
</dbReference>
<dbReference type="Proteomes" id="UP001596274">
    <property type="component" value="Unassembled WGS sequence"/>
</dbReference>
<name>A0ABD5T332_9EURY</name>